<evidence type="ECO:0000259" key="4">
    <source>
        <dbReference type="SMART" id="SM00382"/>
    </source>
</evidence>
<evidence type="ECO:0000256" key="3">
    <source>
        <dbReference type="RuleBase" id="RU364063"/>
    </source>
</evidence>
<dbReference type="GO" id="GO:0005524">
    <property type="term" value="F:ATP binding"/>
    <property type="evidence" value="ECO:0007669"/>
    <property type="project" value="UniProtKB-KW"/>
</dbReference>
<feature type="domain" description="AAA+ ATPase" evidence="4">
    <location>
        <begin position="36"/>
        <end position="175"/>
    </location>
</feature>
<dbReference type="InterPro" id="IPR050238">
    <property type="entry name" value="DNA_Rep/Repair_Clamp_Loader"/>
</dbReference>
<dbReference type="InterPro" id="IPR003593">
    <property type="entry name" value="AAA+_ATPase"/>
</dbReference>
<reference evidence="5" key="2">
    <citation type="journal article" date="2021" name="Microbiome">
        <title>Successional dynamics and alternative stable states in a saline activated sludge microbial community over 9 years.</title>
        <authorList>
            <person name="Wang Y."/>
            <person name="Ye J."/>
            <person name="Ju F."/>
            <person name="Liu L."/>
            <person name="Boyd J.A."/>
            <person name="Deng Y."/>
            <person name="Parks D.H."/>
            <person name="Jiang X."/>
            <person name="Yin X."/>
            <person name="Woodcroft B.J."/>
            <person name="Tyson G.W."/>
            <person name="Hugenholtz P."/>
            <person name="Polz M.F."/>
            <person name="Zhang T."/>
        </authorList>
    </citation>
    <scope>NUCLEOTIDE SEQUENCE</scope>
    <source>
        <strain evidence="5">HKST-UBA13</strain>
    </source>
</reference>
<dbReference type="Gene3D" id="3.40.50.300">
    <property type="entry name" value="P-loop containing nucleotide triphosphate hydrolases"/>
    <property type="match status" value="1"/>
</dbReference>
<dbReference type="GO" id="GO:0006261">
    <property type="term" value="P:DNA-templated DNA replication"/>
    <property type="evidence" value="ECO:0007669"/>
    <property type="project" value="TreeGrafter"/>
</dbReference>
<comment type="function">
    <text evidence="3">DNA polymerase III is a complex, multichain enzyme responsible for most of the replicative synthesis in bacteria. This DNA polymerase also exhibits 3' to 5' exonuclease activity.</text>
</comment>
<keyword evidence="3 5" id="KW-0548">Nucleotidyltransferase</keyword>
<dbReference type="InterPro" id="IPR012763">
    <property type="entry name" value="DNA_pol_III_sug/sutau_N"/>
</dbReference>
<evidence type="ECO:0000256" key="1">
    <source>
        <dbReference type="ARBA" id="ARBA00022932"/>
    </source>
</evidence>
<evidence type="ECO:0000256" key="2">
    <source>
        <dbReference type="ARBA" id="ARBA00049244"/>
    </source>
</evidence>
<evidence type="ECO:0000313" key="5">
    <source>
        <dbReference type="EMBL" id="MCA9381533.1"/>
    </source>
</evidence>
<keyword evidence="3 5" id="KW-0808">Transferase</keyword>
<name>A0A955L268_9BACT</name>
<dbReference type="PRINTS" id="PR00300">
    <property type="entry name" value="CLPPROTEASEA"/>
</dbReference>
<accession>A0A955L268</accession>
<reference evidence="5" key="1">
    <citation type="submission" date="2020-04" db="EMBL/GenBank/DDBJ databases">
        <authorList>
            <person name="Zhang T."/>
        </authorList>
    </citation>
    <scope>NUCLEOTIDE SEQUENCE</scope>
    <source>
        <strain evidence="5">HKST-UBA13</strain>
    </source>
</reference>
<dbReference type="PANTHER" id="PTHR11669">
    <property type="entry name" value="REPLICATION FACTOR C / DNA POLYMERASE III GAMMA-TAU SUBUNIT"/>
    <property type="match status" value="1"/>
</dbReference>
<dbReference type="InterPro" id="IPR027417">
    <property type="entry name" value="P-loop_NTPase"/>
</dbReference>
<keyword evidence="1 3" id="KW-0239">DNA-directed DNA polymerase</keyword>
<organism evidence="5 6">
    <name type="scientific">Candidatus Dojkabacteria bacterium</name>
    <dbReference type="NCBI Taxonomy" id="2099670"/>
    <lineage>
        <taxon>Bacteria</taxon>
        <taxon>Candidatus Dojkabacteria</taxon>
    </lineage>
</organism>
<dbReference type="GO" id="GO:0009360">
    <property type="term" value="C:DNA polymerase III complex"/>
    <property type="evidence" value="ECO:0007669"/>
    <property type="project" value="InterPro"/>
</dbReference>
<evidence type="ECO:0000313" key="6">
    <source>
        <dbReference type="Proteomes" id="UP000775877"/>
    </source>
</evidence>
<protein>
    <recommendedName>
        <fullName evidence="3">DNA polymerase III subunit gamma/tau</fullName>
        <ecNumber evidence="3">2.7.7.7</ecNumber>
    </recommendedName>
</protein>
<dbReference type="Gene3D" id="1.10.8.60">
    <property type="match status" value="1"/>
</dbReference>
<dbReference type="EC" id="2.7.7.7" evidence="3"/>
<keyword evidence="3" id="KW-0235">DNA replication</keyword>
<feature type="non-terminal residue" evidence="5">
    <location>
        <position position="409"/>
    </location>
</feature>
<comment type="catalytic activity">
    <reaction evidence="2 3">
        <text>DNA(n) + a 2'-deoxyribonucleoside 5'-triphosphate = DNA(n+1) + diphosphate</text>
        <dbReference type="Rhea" id="RHEA:22508"/>
        <dbReference type="Rhea" id="RHEA-COMP:17339"/>
        <dbReference type="Rhea" id="RHEA-COMP:17340"/>
        <dbReference type="ChEBI" id="CHEBI:33019"/>
        <dbReference type="ChEBI" id="CHEBI:61560"/>
        <dbReference type="ChEBI" id="CHEBI:173112"/>
        <dbReference type="EC" id="2.7.7.7"/>
    </reaction>
</comment>
<dbReference type="NCBIfam" id="TIGR02397">
    <property type="entry name" value="dnaX_nterm"/>
    <property type="match status" value="1"/>
</dbReference>
<dbReference type="Proteomes" id="UP000775877">
    <property type="component" value="Unassembled WGS sequence"/>
</dbReference>
<comment type="similarity">
    <text evidence="3">Belongs to the DnaX/STICHEL family.</text>
</comment>
<dbReference type="SUPFAM" id="SSF52540">
    <property type="entry name" value="P-loop containing nucleoside triphosphate hydrolases"/>
    <property type="match status" value="1"/>
</dbReference>
<proteinExistence type="inferred from homology"/>
<dbReference type="CDD" id="cd00009">
    <property type="entry name" value="AAA"/>
    <property type="match status" value="1"/>
</dbReference>
<dbReference type="InterPro" id="IPR001270">
    <property type="entry name" value="ClpA/B"/>
</dbReference>
<dbReference type="Pfam" id="PF13177">
    <property type="entry name" value="DNA_pol3_delta2"/>
    <property type="match status" value="1"/>
</dbReference>
<dbReference type="SMART" id="SM00382">
    <property type="entry name" value="AAA"/>
    <property type="match status" value="1"/>
</dbReference>
<dbReference type="PANTHER" id="PTHR11669:SF0">
    <property type="entry name" value="PROTEIN STICHEL-LIKE 2"/>
    <property type="match status" value="1"/>
</dbReference>
<comment type="subunit">
    <text evidence="3">DNA polymerase III contains a core (composed of alpha, epsilon and theta chains) that associates with a tau subunit. This core dimerizes to form the POLIII' complex. PolIII' associates with the gamma complex (composed of gamma, delta, delta', psi and chi chains) and with the beta chain to form the complete DNA polymerase III complex.</text>
</comment>
<dbReference type="EMBL" id="JAGQLJ010000125">
    <property type="protein sequence ID" value="MCA9381533.1"/>
    <property type="molecule type" value="Genomic_DNA"/>
</dbReference>
<comment type="caution">
    <text evidence="5">The sequence shown here is derived from an EMBL/GenBank/DDBJ whole genome shotgun (WGS) entry which is preliminary data.</text>
</comment>
<sequence>MSTVLYRKYRPKRFSELKGQQTIKDILIHSIKNNNFSHGYLFSGPRGTGKTTTARLFANAINDKNFGKNEELEEYREDSIDIIEMDAASNRGIDEIRELRDNINYLPAELDYKVYIIDEAHMLTKEAFNALLKTLEEPPKHVVFILATTEPHKIPVTILSRVTRLDFKLAESDELKEKIQDIAKEEGIKIDDAAMDKLFKLSGGSFRDSESMLAKVIQSAEGKITEEIIDSVFGLLPEDGIIAFLNAVEKSNAEEVKNILSQINDTHLDFFLEEALEYIVSNLKFESVIPILLNIIENQKFYNNKKVYILAKISNIAESNSLEIENEAQVVKQVEVKKVEKKIEQKSKPVSEIEEKVVETTSQNIIEELGNVIEKDDKRLGAIVKTCELGEIESEILTLVNKYNFNIKY</sequence>
<keyword evidence="3" id="KW-0547">Nucleotide-binding</keyword>
<keyword evidence="3" id="KW-0067">ATP-binding</keyword>
<dbReference type="AlphaFoldDB" id="A0A955L268"/>
<gene>
    <name evidence="3 5" type="primary">dnaX</name>
    <name evidence="5" type="ORF">KC678_04665</name>
</gene>
<dbReference type="GO" id="GO:0003887">
    <property type="term" value="F:DNA-directed DNA polymerase activity"/>
    <property type="evidence" value="ECO:0007669"/>
    <property type="project" value="UniProtKB-KW"/>
</dbReference>